<comment type="caution">
    <text evidence="2">The sequence shown here is derived from an EMBL/GenBank/DDBJ whole genome shotgun (WGS) entry which is preliminary data.</text>
</comment>
<keyword evidence="3" id="KW-1185">Reference proteome</keyword>
<dbReference type="EMBL" id="CAWUON010000036">
    <property type="protein sequence ID" value="CAK7268361.1"/>
    <property type="molecule type" value="Genomic_DNA"/>
</dbReference>
<evidence type="ECO:0000313" key="2">
    <source>
        <dbReference type="EMBL" id="CAK7268361.1"/>
    </source>
</evidence>
<feature type="region of interest" description="Disordered" evidence="1">
    <location>
        <begin position="176"/>
        <end position="232"/>
    </location>
</feature>
<feature type="compositionally biased region" description="Basic and acidic residues" evidence="1">
    <location>
        <begin position="204"/>
        <end position="215"/>
    </location>
</feature>
<feature type="compositionally biased region" description="Polar residues" evidence="1">
    <location>
        <begin position="184"/>
        <end position="195"/>
    </location>
</feature>
<dbReference type="Gene3D" id="3.40.630.30">
    <property type="match status" value="1"/>
</dbReference>
<organism evidence="2 3">
    <name type="scientific">Sporothrix epigloea</name>
    <dbReference type="NCBI Taxonomy" id="1892477"/>
    <lineage>
        <taxon>Eukaryota</taxon>
        <taxon>Fungi</taxon>
        <taxon>Dikarya</taxon>
        <taxon>Ascomycota</taxon>
        <taxon>Pezizomycotina</taxon>
        <taxon>Sordariomycetes</taxon>
        <taxon>Sordariomycetidae</taxon>
        <taxon>Ophiostomatales</taxon>
        <taxon>Ophiostomataceae</taxon>
        <taxon>Sporothrix</taxon>
    </lineage>
</organism>
<evidence type="ECO:0000313" key="3">
    <source>
        <dbReference type="Proteomes" id="UP001642502"/>
    </source>
</evidence>
<feature type="region of interest" description="Disordered" evidence="1">
    <location>
        <begin position="492"/>
        <end position="513"/>
    </location>
</feature>
<sequence>MTPRDQQPLQAGPIRLTRDSLAAFQAELKGQKKHSVVDDLATVQSMVATVGKATDNNSSCEILPDDSPSFLDENSDDTTTTDIAWTRRAMQVFPSPRDFKDHIRTWSTGIHFTPPLNSTDAEKWLKFDAEADSVSRTLLRPPQAPEILIDPSALLNKVNPYQTTQTAESACLEHSLLSPPAGQPQDQPTNSTQVAAPSVVETGNADKPDRSDADIFPKSSLSSPTAPALDVGPNKTLPISGISPSRPIAIHIALAGDDHLDQIRDIYNEEVQDARVPGRQAAATQDIQRLYQTSLQSKFPFLVALYHGQHRVQVLGFGLLQPRVLSGITEPRDLCCAECSVYVRLKFRNRGIGQEILQSLLCAVASNVTPQSNICHGKEEAMDDENKSVGMEAGLWPSYKFVCAKTDTPKSFPPLLHYIIVELAYGNADGLAEKKYVDILTQKFSFNYGGQLDSVFWTEAGPRTVKKMMLYRACEPIRPGCETTIDAATLNPNGGPVQHPISPKITRTGGSSY</sequence>
<dbReference type="InterPro" id="IPR016181">
    <property type="entry name" value="Acyl_CoA_acyltransferase"/>
</dbReference>
<protein>
    <recommendedName>
        <fullName evidence="4">N-acetyltransferase domain-containing protein</fullName>
    </recommendedName>
</protein>
<evidence type="ECO:0000256" key="1">
    <source>
        <dbReference type="SAM" id="MobiDB-lite"/>
    </source>
</evidence>
<proteinExistence type="predicted"/>
<dbReference type="Proteomes" id="UP001642502">
    <property type="component" value="Unassembled WGS sequence"/>
</dbReference>
<dbReference type="SUPFAM" id="SSF55729">
    <property type="entry name" value="Acyl-CoA N-acyltransferases (Nat)"/>
    <property type="match status" value="1"/>
</dbReference>
<accession>A0ABP0DL73</accession>
<reference evidence="2 3" key="1">
    <citation type="submission" date="2024-01" db="EMBL/GenBank/DDBJ databases">
        <authorList>
            <person name="Allen C."/>
            <person name="Tagirdzhanova G."/>
        </authorList>
    </citation>
    <scope>NUCLEOTIDE SEQUENCE [LARGE SCALE GENOMIC DNA]</scope>
    <source>
        <strain evidence="2 3">CBS 119000</strain>
    </source>
</reference>
<gene>
    <name evidence="2" type="ORF">SEPCBS119000_003022</name>
</gene>
<evidence type="ECO:0008006" key="4">
    <source>
        <dbReference type="Google" id="ProtNLM"/>
    </source>
</evidence>
<name>A0ABP0DL73_9PEZI</name>